<evidence type="ECO:0000313" key="2">
    <source>
        <dbReference type="Proteomes" id="UP001331761"/>
    </source>
</evidence>
<proteinExistence type="predicted"/>
<dbReference type="EMBL" id="WIXE01014577">
    <property type="protein sequence ID" value="KAK5974175.1"/>
    <property type="molecule type" value="Genomic_DNA"/>
</dbReference>
<dbReference type="AlphaFoldDB" id="A0AAN8F6R2"/>
<accession>A0AAN8F6R2</accession>
<dbReference type="Proteomes" id="UP001331761">
    <property type="component" value="Unassembled WGS sequence"/>
</dbReference>
<comment type="caution">
    <text evidence="1">The sequence shown here is derived from an EMBL/GenBank/DDBJ whole genome shotgun (WGS) entry which is preliminary data.</text>
</comment>
<keyword evidence="2" id="KW-1185">Reference proteome</keyword>
<reference evidence="1 2" key="1">
    <citation type="submission" date="2019-10" db="EMBL/GenBank/DDBJ databases">
        <title>Assembly and Annotation for the nematode Trichostrongylus colubriformis.</title>
        <authorList>
            <person name="Martin J."/>
        </authorList>
    </citation>
    <scope>NUCLEOTIDE SEQUENCE [LARGE SCALE GENOMIC DNA]</scope>
    <source>
        <strain evidence="1">G859</strain>
        <tissue evidence="1">Whole worm</tissue>
    </source>
</reference>
<evidence type="ECO:0000313" key="1">
    <source>
        <dbReference type="EMBL" id="KAK5974175.1"/>
    </source>
</evidence>
<gene>
    <name evidence="1" type="ORF">GCK32_009656</name>
</gene>
<protein>
    <submittedName>
        <fullName evidence="1">Uncharacterized protein</fullName>
    </submittedName>
</protein>
<sequence length="96" mass="11125">MYHSIRLVQQHEVKCVPFPSFVIQRHMILVSLLLSVTYYFATASDIEQEIKVVKKGTTVYLQCKDYPSSRFSCKWEITVIDSECNSFNYIVHGATN</sequence>
<organism evidence="1 2">
    <name type="scientific">Trichostrongylus colubriformis</name>
    <name type="common">Black scour worm</name>
    <dbReference type="NCBI Taxonomy" id="6319"/>
    <lineage>
        <taxon>Eukaryota</taxon>
        <taxon>Metazoa</taxon>
        <taxon>Ecdysozoa</taxon>
        <taxon>Nematoda</taxon>
        <taxon>Chromadorea</taxon>
        <taxon>Rhabditida</taxon>
        <taxon>Rhabditina</taxon>
        <taxon>Rhabditomorpha</taxon>
        <taxon>Strongyloidea</taxon>
        <taxon>Trichostrongylidae</taxon>
        <taxon>Trichostrongylus</taxon>
    </lineage>
</organism>
<name>A0AAN8F6R2_TRICO</name>